<evidence type="ECO:0000313" key="3">
    <source>
        <dbReference type="Proteomes" id="UP000627369"/>
    </source>
</evidence>
<dbReference type="CDD" id="cd06587">
    <property type="entry name" value="VOC"/>
    <property type="match status" value="1"/>
</dbReference>
<comment type="caution">
    <text evidence="2">The sequence shown here is derived from an EMBL/GenBank/DDBJ whole genome shotgun (WGS) entry which is preliminary data.</text>
</comment>
<evidence type="ECO:0000259" key="1">
    <source>
        <dbReference type="Pfam" id="PF18029"/>
    </source>
</evidence>
<sequence>MKRRPRSSVAGMATLKDVVFDCRHPASVARFWATALDGYDVAPYDEEELARLRAIGVDDPEDDPSVLVEALDGGLPRLFFHRVPEPKTVKNRVHLDLRAADREAEVARLIGAGASEVGRHEDWVVMADPEGNEFCVFPA</sequence>
<dbReference type="InterPro" id="IPR041581">
    <property type="entry name" value="Glyoxalase_6"/>
</dbReference>
<evidence type="ECO:0000313" key="2">
    <source>
        <dbReference type="EMBL" id="GHH67695.1"/>
    </source>
</evidence>
<reference evidence="2" key="2">
    <citation type="submission" date="2020-09" db="EMBL/GenBank/DDBJ databases">
        <authorList>
            <person name="Sun Q."/>
            <person name="Zhou Y."/>
        </authorList>
    </citation>
    <scope>NUCLEOTIDE SEQUENCE</scope>
    <source>
        <strain evidence="2">CGMCC 4.7398</strain>
    </source>
</reference>
<dbReference type="PANTHER" id="PTHR35908:SF1">
    <property type="entry name" value="CONSERVED PROTEIN"/>
    <property type="match status" value="1"/>
</dbReference>
<feature type="domain" description="Glyoxalase-like" evidence="1">
    <location>
        <begin position="17"/>
        <end position="137"/>
    </location>
</feature>
<dbReference type="Pfam" id="PF18029">
    <property type="entry name" value="Glyoxalase_6"/>
    <property type="match status" value="1"/>
</dbReference>
<dbReference type="AlphaFoldDB" id="A0A919FLZ0"/>
<dbReference type="PANTHER" id="PTHR35908">
    <property type="entry name" value="HYPOTHETICAL FUSION PROTEIN"/>
    <property type="match status" value="1"/>
</dbReference>
<name>A0A919FLZ0_9MICO</name>
<dbReference type="Gene3D" id="3.10.180.10">
    <property type="entry name" value="2,3-Dihydroxybiphenyl 1,2-Dioxygenase, domain 1"/>
    <property type="match status" value="1"/>
</dbReference>
<organism evidence="2 3">
    <name type="scientific">Promicromonospora soli</name>
    <dbReference type="NCBI Taxonomy" id="2035533"/>
    <lineage>
        <taxon>Bacteria</taxon>
        <taxon>Bacillati</taxon>
        <taxon>Actinomycetota</taxon>
        <taxon>Actinomycetes</taxon>
        <taxon>Micrococcales</taxon>
        <taxon>Promicromonosporaceae</taxon>
        <taxon>Promicromonospora</taxon>
    </lineage>
</organism>
<dbReference type="Proteomes" id="UP000627369">
    <property type="component" value="Unassembled WGS sequence"/>
</dbReference>
<dbReference type="InterPro" id="IPR029068">
    <property type="entry name" value="Glyas_Bleomycin-R_OHBP_Dase"/>
</dbReference>
<accession>A0A919FLZ0</accession>
<protein>
    <submittedName>
        <fullName evidence="2">Glyoxalase</fullName>
    </submittedName>
</protein>
<proteinExistence type="predicted"/>
<dbReference type="EMBL" id="BNAS01000001">
    <property type="protein sequence ID" value="GHH67695.1"/>
    <property type="molecule type" value="Genomic_DNA"/>
</dbReference>
<gene>
    <name evidence="2" type="ORF">GCM10017772_09840</name>
</gene>
<dbReference type="SUPFAM" id="SSF54593">
    <property type="entry name" value="Glyoxalase/Bleomycin resistance protein/Dihydroxybiphenyl dioxygenase"/>
    <property type="match status" value="1"/>
</dbReference>
<reference evidence="2" key="1">
    <citation type="journal article" date="2014" name="Int. J. Syst. Evol. Microbiol.">
        <title>Complete genome sequence of Corynebacterium casei LMG S-19264T (=DSM 44701T), isolated from a smear-ripened cheese.</title>
        <authorList>
            <consortium name="US DOE Joint Genome Institute (JGI-PGF)"/>
            <person name="Walter F."/>
            <person name="Albersmeier A."/>
            <person name="Kalinowski J."/>
            <person name="Ruckert C."/>
        </authorList>
    </citation>
    <scope>NUCLEOTIDE SEQUENCE</scope>
    <source>
        <strain evidence="2">CGMCC 4.7398</strain>
    </source>
</reference>
<keyword evidence="3" id="KW-1185">Reference proteome</keyword>